<dbReference type="Pfam" id="PF23598">
    <property type="entry name" value="LRR_14"/>
    <property type="match status" value="1"/>
</dbReference>
<dbReference type="InterPro" id="IPR032675">
    <property type="entry name" value="LRR_dom_sf"/>
</dbReference>
<accession>A0ABM3L7T8</accession>
<dbReference type="Gene3D" id="3.40.50.10140">
    <property type="entry name" value="Toll/interleukin-1 receptor homology (TIR) domain"/>
    <property type="match status" value="1"/>
</dbReference>
<dbReference type="InterPro" id="IPR045344">
    <property type="entry name" value="C-JID"/>
</dbReference>
<dbReference type="SMART" id="SM00382">
    <property type="entry name" value="AAA"/>
    <property type="match status" value="1"/>
</dbReference>
<dbReference type="SUPFAM" id="SSF52540">
    <property type="entry name" value="P-loop containing nucleoside triphosphate hydrolases"/>
    <property type="match status" value="1"/>
</dbReference>
<keyword evidence="10" id="KW-1185">Reference proteome</keyword>
<evidence type="ECO:0000256" key="3">
    <source>
        <dbReference type="ARBA" id="ARBA00022737"/>
    </source>
</evidence>
<dbReference type="InterPro" id="IPR044974">
    <property type="entry name" value="Disease_R_plants"/>
</dbReference>
<evidence type="ECO:0000256" key="8">
    <source>
        <dbReference type="SAM" id="MobiDB-lite"/>
    </source>
</evidence>
<dbReference type="InterPro" id="IPR003591">
    <property type="entry name" value="Leu-rich_rpt_typical-subtyp"/>
</dbReference>
<dbReference type="SUPFAM" id="SSF52200">
    <property type="entry name" value="Toll/Interleukin receptor TIR domain"/>
    <property type="match status" value="1"/>
</dbReference>
<reference evidence="11" key="1">
    <citation type="submission" date="2025-08" db="UniProtKB">
        <authorList>
            <consortium name="RefSeq"/>
        </authorList>
    </citation>
    <scope>IDENTIFICATION</scope>
    <source>
        <tissue evidence="11">Stem</tissue>
    </source>
</reference>
<dbReference type="InterPro" id="IPR042197">
    <property type="entry name" value="Apaf_helical"/>
</dbReference>
<dbReference type="PRINTS" id="PR00364">
    <property type="entry name" value="DISEASERSIST"/>
</dbReference>
<dbReference type="GeneID" id="103498758"/>
<evidence type="ECO:0000256" key="4">
    <source>
        <dbReference type="ARBA" id="ARBA00022801"/>
    </source>
</evidence>
<gene>
    <name evidence="11" type="primary">LOC103498758</name>
</gene>
<dbReference type="PROSITE" id="PS51450">
    <property type="entry name" value="LRR"/>
    <property type="match status" value="1"/>
</dbReference>
<dbReference type="PANTHER" id="PTHR11017">
    <property type="entry name" value="LEUCINE-RICH REPEAT-CONTAINING PROTEIN"/>
    <property type="match status" value="1"/>
</dbReference>
<dbReference type="InterPro" id="IPR003593">
    <property type="entry name" value="AAA+_ATPase"/>
</dbReference>
<evidence type="ECO:0000256" key="6">
    <source>
        <dbReference type="ARBA" id="ARBA00023027"/>
    </source>
</evidence>
<dbReference type="InterPro" id="IPR035897">
    <property type="entry name" value="Toll_tir_struct_dom_sf"/>
</dbReference>
<evidence type="ECO:0000259" key="9">
    <source>
        <dbReference type="PROSITE" id="PS50104"/>
    </source>
</evidence>
<dbReference type="SMART" id="SM00255">
    <property type="entry name" value="TIR"/>
    <property type="match status" value="1"/>
</dbReference>
<dbReference type="SMART" id="SM00369">
    <property type="entry name" value="LRR_TYP"/>
    <property type="match status" value="2"/>
</dbReference>
<dbReference type="Pfam" id="PF00931">
    <property type="entry name" value="NB-ARC"/>
    <property type="match status" value="1"/>
</dbReference>
<evidence type="ECO:0000256" key="7">
    <source>
        <dbReference type="ARBA" id="ARBA00047304"/>
    </source>
</evidence>
<dbReference type="Gene3D" id="1.10.8.430">
    <property type="entry name" value="Helical domain of apoptotic protease-activating factors"/>
    <property type="match status" value="1"/>
</dbReference>
<dbReference type="Gene3D" id="3.80.10.10">
    <property type="entry name" value="Ribonuclease Inhibitor"/>
    <property type="match status" value="2"/>
</dbReference>
<dbReference type="Proteomes" id="UP001652600">
    <property type="component" value="Chromosome 9"/>
</dbReference>
<keyword evidence="2" id="KW-0433">Leucine-rich repeat</keyword>
<dbReference type="InterPro" id="IPR001611">
    <property type="entry name" value="Leu-rich_rpt"/>
</dbReference>
<feature type="domain" description="TIR" evidence="9">
    <location>
        <begin position="36"/>
        <end position="205"/>
    </location>
</feature>
<dbReference type="Pfam" id="PF23282">
    <property type="entry name" value="WHD_ROQ1"/>
    <property type="match status" value="1"/>
</dbReference>
<dbReference type="InterPro" id="IPR002182">
    <property type="entry name" value="NB-ARC"/>
</dbReference>
<keyword evidence="4" id="KW-0378">Hydrolase</keyword>
<comment type="catalytic activity">
    <reaction evidence="7">
        <text>NAD(+) + H2O = ADP-D-ribose + nicotinamide + H(+)</text>
        <dbReference type="Rhea" id="RHEA:16301"/>
        <dbReference type="ChEBI" id="CHEBI:15377"/>
        <dbReference type="ChEBI" id="CHEBI:15378"/>
        <dbReference type="ChEBI" id="CHEBI:17154"/>
        <dbReference type="ChEBI" id="CHEBI:57540"/>
        <dbReference type="ChEBI" id="CHEBI:57967"/>
        <dbReference type="EC" id="3.2.2.6"/>
    </reaction>
    <physiologicalReaction direction="left-to-right" evidence="7">
        <dbReference type="Rhea" id="RHEA:16302"/>
    </physiologicalReaction>
</comment>
<proteinExistence type="predicted"/>
<evidence type="ECO:0000256" key="2">
    <source>
        <dbReference type="ARBA" id="ARBA00022614"/>
    </source>
</evidence>
<evidence type="ECO:0000313" key="10">
    <source>
        <dbReference type="Proteomes" id="UP001652600"/>
    </source>
</evidence>
<keyword evidence="5" id="KW-0611">Plant defense</keyword>
<dbReference type="InterPro" id="IPR000157">
    <property type="entry name" value="TIR_dom"/>
</dbReference>
<sequence>MASPATIMERRASITSLSSPPPPNYYSISLPLPPLRNYDVFLSHRAKDTGQSFAADLHEALTSQGIVVFRDDVDEEDGEKPYGVEEKMKAVEESRSSIVVFSENYGSFVCMKEVGKIAMCKELMDQLVLPIFYKIDPGNVRKQEGNFEKYFNEHEANPKIDIEEVENWRYSMNQVGHLSGWHVQDSQSEEGSIIDEVVKHIFNKLRPDLFRYDDKLVGITPRLHQINMLLGIGLDDVRFVGIWGMGGIGKTTLARIIYKSVSHLFDGCYFLDNVKEALKKEDIASLQQKLITGTLMKRNIDIPNADGATLIKRRISKIKALIILDDVNHLSQLQKLAGGLDWFGSGSRVIVTTRDEHLLISHGIERRYNVEVLKIEEGLQLFSQKAFGEEHPKEEYFDLCSQVVNYAGGLPLAIEVLGSSLHNKPMEDWINAVEKLWEVRDKEIIEKLKISYYMLEESEQKIFLDIACFFKRKSKNQAIEILESFGFPAVLGLEILEEKCLITAPHDKLQIHDLIQEMGQEIVRHTFPNEPEKRTRLWLREDINLALSRDQGTEAIEGIMMDFDEEGESHLNAKAFSSMTNLRVLKLNNVHLCEEIEYLSDQLRFLNWHGYPLKTLPSNFNPTNLLELELPNSSIHLLWTTSKSMETLKVINLSDSQFLSKTPDFSVVPNLERLVLSGCVELHQLHHSLGNLKHLIQLDLRNCKKLTNIPFNICLESLKILVLSGCSSLTHFPKISSNMNYLLELHLEETSIKVLHSSIGHLTSLVVLNLKNCTNLLKLPSTIGSLTSLKTLNLNGCSELDSLPESLGNISSLEKLDITSTCVNQAPMSFQLLTKLEILNCQGLSRKFLHSLFPTWNFTRKFTIYSQGLKVTNWFTFGCSLRILNLSDCNLWDGDLPNDLRSLASLQILHLSKNHFTKLPESICHLVNLRDLFLVECFHLLSLPKLPLSVREVDAKDCVSLKEYYNKEKQIPSSEMGITFIRCPISNEPSESYTIDQPNLSAIHLRTTTQRYIEVLTWQQVTYFFLIPYPDFIACFEEKKYGFSITAHCPPDYISEENPRIGIALGAAFEVDQQQFESDSNNIDSKICCEFTVKMETDECPIKSPLVFDGNTYELDIPMGLSFFYIPMKEISSWLNQCCCIDVSIITDNPLVKVKWCGASILYEQNAGSFIGNIVEGLFGYPGKYHTSIVDHLLNRQNRTVNNISTLKDGGARYKTSWFNALQRTIGPSPRLLPSELPHEIIEECSTMNASEAEDNESDYSIILKRNLKATLLRIFEELKLSGEYYIFPHKEMSKSFFNFQLEAPSITIKLPPNLHKDKKWMGLAFFVVFSVDENSPKSHSFSYQVDNDEYSMERESILYLNKDLLHDPHQLWLFFEPRAVYPYRLNQWRHLRFAIVCNNSDFKAVLCGARLVYKQDIEGLIDTVVSNVLSSPVEFQEFCDQIYVKSMLGIVHSQMYDLEKREIGRRQEFGIEERVDEQNSNAHHDPQDEDSSSCSSNMERISHIMQLRESIPSFIQKDLKDRFETSFDFIIPKRNIWSQLMNQLSPNNYAHIPLPPNFYTNSNLMGFGVWTVFQINKHPTAILDNVGSVSRHELMCQFAVENGIIKPLHIHSIVEDKVIWLHERQFVWLYYSPKKKYGEILRHRSEIWVIIEADTPDLMVKGCGVQLVYKKDVKLIDEILMEAIQ</sequence>
<name>A0ABM3L7T8_CUCME</name>
<dbReference type="PANTHER" id="PTHR11017:SF578">
    <property type="entry name" value="ADP-RIBOSYL CYCLASE_CYCLIC ADP-RIBOSE HYDROLASE"/>
    <property type="match status" value="1"/>
</dbReference>
<dbReference type="RefSeq" id="XP_050946098.1">
    <property type="nucleotide sequence ID" value="XM_051090141.1"/>
</dbReference>
<dbReference type="PROSITE" id="PS50104">
    <property type="entry name" value="TIR"/>
    <property type="match status" value="1"/>
</dbReference>
<dbReference type="Gene3D" id="3.40.50.300">
    <property type="entry name" value="P-loop containing nucleotide triphosphate hydrolases"/>
    <property type="match status" value="1"/>
</dbReference>
<feature type="compositionally biased region" description="Basic and acidic residues" evidence="8">
    <location>
        <begin position="1477"/>
        <end position="1487"/>
    </location>
</feature>
<organism evidence="10 11">
    <name type="scientific">Cucumis melo</name>
    <name type="common">Muskmelon</name>
    <dbReference type="NCBI Taxonomy" id="3656"/>
    <lineage>
        <taxon>Eukaryota</taxon>
        <taxon>Viridiplantae</taxon>
        <taxon>Streptophyta</taxon>
        <taxon>Embryophyta</taxon>
        <taxon>Tracheophyta</taxon>
        <taxon>Spermatophyta</taxon>
        <taxon>Magnoliopsida</taxon>
        <taxon>eudicotyledons</taxon>
        <taxon>Gunneridae</taxon>
        <taxon>Pentapetalae</taxon>
        <taxon>rosids</taxon>
        <taxon>fabids</taxon>
        <taxon>Cucurbitales</taxon>
        <taxon>Cucurbitaceae</taxon>
        <taxon>Benincaseae</taxon>
        <taxon>Cucumis</taxon>
    </lineage>
</organism>
<dbReference type="EC" id="3.2.2.6" evidence="1"/>
<evidence type="ECO:0000256" key="1">
    <source>
        <dbReference type="ARBA" id="ARBA00011982"/>
    </source>
</evidence>
<dbReference type="Pfam" id="PF20160">
    <property type="entry name" value="C-JID"/>
    <property type="match status" value="1"/>
</dbReference>
<keyword evidence="6" id="KW-0520">NAD</keyword>
<dbReference type="SUPFAM" id="SSF52058">
    <property type="entry name" value="L domain-like"/>
    <property type="match status" value="2"/>
</dbReference>
<dbReference type="InterPro" id="IPR027417">
    <property type="entry name" value="P-loop_NTPase"/>
</dbReference>
<protein>
    <recommendedName>
        <fullName evidence="1">ADP-ribosyl cyclase/cyclic ADP-ribose hydrolase</fullName>
        <ecNumber evidence="1">3.2.2.6</ecNumber>
    </recommendedName>
</protein>
<dbReference type="InterPro" id="IPR055414">
    <property type="entry name" value="LRR_R13L4/SHOC2-like"/>
</dbReference>
<keyword evidence="3" id="KW-0677">Repeat</keyword>
<feature type="region of interest" description="Disordered" evidence="8">
    <location>
        <begin position="1477"/>
        <end position="1496"/>
    </location>
</feature>
<dbReference type="Pfam" id="PF01582">
    <property type="entry name" value="TIR"/>
    <property type="match status" value="1"/>
</dbReference>
<dbReference type="InterPro" id="IPR058192">
    <property type="entry name" value="WHD_ROQ1-like"/>
</dbReference>
<evidence type="ECO:0000313" key="11">
    <source>
        <dbReference type="RefSeq" id="XP_050946098.1"/>
    </source>
</evidence>
<evidence type="ECO:0000256" key="5">
    <source>
        <dbReference type="ARBA" id="ARBA00022821"/>
    </source>
</evidence>